<dbReference type="InterPro" id="IPR015943">
    <property type="entry name" value="WD40/YVTN_repeat-like_dom_sf"/>
</dbReference>
<dbReference type="Gene3D" id="2.130.10.10">
    <property type="entry name" value="YVTN repeat-like/Quinoprotein amine dehydrogenase"/>
    <property type="match status" value="1"/>
</dbReference>
<sequence>MHLNYANFNQDNSCICVGYDTGFRIYECENFTKCYEEMEGGISIVEMLCNSSLVAVVGSGETLTALSRRRLRMINTKQHTTICELTFPAAILAVKMNLERLVVLIEGMLYIYDITKMRLLHTIEVSNANCKGLVALSMASNVVYACEGDVVVFDCKKLEAVAVISAHRREVTALAINNDGTMIATASDRGTLIRVFDAESGVKLKQLRRGTYPTKISALSFSDGWLIANSGTGTIHVFKMDGDESDDSIIDNESEHNVAEDDVASMSSDEDFQTSSSNSNSNSNNTTSNTNANSNTNPSLTPAPTNSMGRILRRTSQTLGRRAAQSMGPLLPPRVLGVLEPSRHFASCKLPLGSSTPTGLVGLSYDRIVGVSESGEVLVYGLDKVKGGDCQLLETTSIL</sequence>
<dbReference type="EMBL" id="BTGB01000001">
    <property type="protein sequence ID" value="GMM43562.1"/>
    <property type="molecule type" value="Genomic_DNA"/>
</dbReference>
<keyword evidence="2" id="KW-0813">Transport</keyword>
<dbReference type="SMART" id="SM00320">
    <property type="entry name" value="WD40"/>
    <property type="match status" value="2"/>
</dbReference>
<protein>
    <recommendedName>
        <fullName evidence="12">Autophagy-related protein 18</fullName>
    </recommendedName>
</protein>
<comment type="similarity">
    <text evidence="7">Belongs to the WD repeat PROPPIN family.</text>
</comment>
<comment type="subcellular location">
    <subcellularLocation>
        <location evidence="1">Endomembrane system</location>
        <topology evidence="1">Peripheral membrane protein</topology>
    </subcellularLocation>
    <subcellularLocation>
        <location evidence="8">Vacuole membrane</location>
    </subcellularLocation>
</comment>
<gene>
    <name evidence="10" type="ORF">DAPK24_001370</name>
</gene>
<feature type="compositionally biased region" description="Acidic residues" evidence="9">
    <location>
        <begin position="260"/>
        <end position="272"/>
    </location>
</feature>
<dbReference type="SUPFAM" id="SSF50978">
    <property type="entry name" value="WD40 repeat-like"/>
    <property type="match status" value="1"/>
</dbReference>
<evidence type="ECO:0000256" key="6">
    <source>
        <dbReference type="ARBA" id="ARBA00022927"/>
    </source>
</evidence>
<feature type="compositionally biased region" description="Polar residues" evidence="9">
    <location>
        <begin position="298"/>
        <end position="309"/>
    </location>
</feature>
<feature type="compositionally biased region" description="Low complexity" evidence="9">
    <location>
        <begin position="274"/>
        <end position="297"/>
    </location>
</feature>
<keyword evidence="6" id="KW-0653">Protein transport</keyword>
<evidence type="ECO:0000256" key="7">
    <source>
        <dbReference type="ARBA" id="ARBA00025740"/>
    </source>
</evidence>
<accession>A0AAV5QX33</accession>
<dbReference type="InterPro" id="IPR036322">
    <property type="entry name" value="WD40_repeat_dom_sf"/>
</dbReference>
<dbReference type="AlphaFoldDB" id="A0AAV5QX33"/>
<evidence type="ECO:0000313" key="10">
    <source>
        <dbReference type="EMBL" id="GMM43562.1"/>
    </source>
</evidence>
<dbReference type="GO" id="GO:0012505">
    <property type="term" value="C:endomembrane system"/>
    <property type="evidence" value="ECO:0007669"/>
    <property type="project" value="UniProtKB-SubCell"/>
</dbReference>
<evidence type="ECO:0000256" key="8">
    <source>
        <dbReference type="ARBA" id="ARBA00037813"/>
    </source>
</evidence>
<dbReference type="Pfam" id="PF21032">
    <property type="entry name" value="PROPPIN"/>
    <property type="match status" value="1"/>
</dbReference>
<dbReference type="InterPro" id="IPR001680">
    <property type="entry name" value="WD40_rpt"/>
</dbReference>
<evidence type="ECO:0000256" key="1">
    <source>
        <dbReference type="ARBA" id="ARBA00004184"/>
    </source>
</evidence>
<evidence type="ECO:0000256" key="3">
    <source>
        <dbReference type="ARBA" id="ARBA00022554"/>
    </source>
</evidence>
<dbReference type="Proteomes" id="UP001378960">
    <property type="component" value="Unassembled WGS sequence"/>
</dbReference>
<evidence type="ECO:0008006" key="12">
    <source>
        <dbReference type="Google" id="ProtNLM"/>
    </source>
</evidence>
<comment type="caution">
    <text evidence="10">The sequence shown here is derived from an EMBL/GenBank/DDBJ whole genome shotgun (WGS) entry which is preliminary data.</text>
</comment>
<evidence type="ECO:0000256" key="5">
    <source>
        <dbReference type="ARBA" id="ARBA00022737"/>
    </source>
</evidence>
<keyword evidence="5" id="KW-0677">Repeat</keyword>
<dbReference type="GO" id="GO:0015031">
    <property type="term" value="P:protein transport"/>
    <property type="evidence" value="ECO:0007669"/>
    <property type="project" value="UniProtKB-KW"/>
</dbReference>
<dbReference type="GO" id="GO:0005774">
    <property type="term" value="C:vacuolar membrane"/>
    <property type="evidence" value="ECO:0007669"/>
    <property type="project" value="UniProtKB-SubCell"/>
</dbReference>
<reference evidence="10 11" key="1">
    <citation type="journal article" date="2023" name="Elife">
        <title>Identification of key yeast species and microbe-microbe interactions impacting larval growth of Drosophila in the wild.</title>
        <authorList>
            <person name="Mure A."/>
            <person name="Sugiura Y."/>
            <person name="Maeda R."/>
            <person name="Honda K."/>
            <person name="Sakurai N."/>
            <person name="Takahashi Y."/>
            <person name="Watada M."/>
            <person name="Katoh T."/>
            <person name="Gotoh A."/>
            <person name="Gotoh Y."/>
            <person name="Taniguchi I."/>
            <person name="Nakamura K."/>
            <person name="Hayashi T."/>
            <person name="Katayama T."/>
            <person name="Uemura T."/>
            <person name="Hattori Y."/>
        </authorList>
    </citation>
    <scope>NUCLEOTIDE SEQUENCE [LARGE SCALE GENOMIC DNA]</scope>
    <source>
        <strain evidence="10 11">PK-24</strain>
    </source>
</reference>
<dbReference type="InterPro" id="IPR048720">
    <property type="entry name" value="PROPPIN"/>
</dbReference>
<evidence type="ECO:0000313" key="11">
    <source>
        <dbReference type="Proteomes" id="UP001378960"/>
    </source>
</evidence>
<evidence type="ECO:0000256" key="9">
    <source>
        <dbReference type="SAM" id="MobiDB-lite"/>
    </source>
</evidence>
<keyword evidence="3" id="KW-0926">Vacuole</keyword>
<keyword evidence="11" id="KW-1185">Reference proteome</keyword>
<evidence type="ECO:0000256" key="4">
    <source>
        <dbReference type="ARBA" id="ARBA00022574"/>
    </source>
</evidence>
<name>A0AAV5QX33_PICKL</name>
<dbReference type="PANTHER" id="PTHR11227">
    <property type="entry name" value="WD-REPEAT PROTEIN INTERACTING WITH PHOSPHOINOSIDES WIPI -RELATED"/>
    <property type="match status" value="1"/>
</dbReference>
<evidence type="ECO:0000256" key="2">
    <source>
        <dbReference type="ARBA" id="ARBA00022448"/>
    </source>
</evidence>
<feature type="region of interest" description="Disordered" evidence="9">
    <location>
        <begin position="259"/>
        <end position="309"/>
    </location>
</feature>
<proteinExistence type="inferred from homology"/>
<organism evidence="10 11">
    <name type="scientific">Pichia kluyveri</name>
    <name type="common">Yeast</name>
    <dbReference type="NCBI Taxonomy" id="36015"/>
    <lineage>
        <taxon>Eukaryota</taxon>
        <taxon>Fungi</taxon>
        <taxon>Dikarya</taxon>
        <taxon>Ascomycota</taxon>
        <taxon>Saccharomycotina</taxon>
        <taxon>Pichiomycetes</taxon>
        <taxon>Pichiales</taxon>
        <taxon>Pichiaceae</taxon>
        <taxon>Pichia</taxon>
    </lineage>
</organism>
<keyword evidence="4" id="KW-0853">WD repeat</keyword>